<dbReference type="GO" id="GO:0016887">
    <property type="term" value="F:ATP hydrolysis activity"/>
    <property type="evidence" value="ECO:0007669"/>
    <property type="project" value="InterPro"/>
</dbReference>
<dbReference type="EMBL" id="BKCJ010544607">
    <property type="protein sequence ID" value="GFB06547.1"/>
    <property type="molecule type" value="Genomic_DNA"/>
</dbReference>
<sequence>MITFVAAILVGRIHPPRKRPVGELANLAHPELYEDIGIKPLKGVILYGEPGTGKTLLAKYDAYSGGECEIQRTIMELLYQLDGFDSRGDIKVTLSTIKIESLDAALLRPSPIDRKIKFPLPDIKTRKRIFQ</sequence>
<keyword evidence="4" id="KW-0647">Proteasome</keyword>
<dbReference type="Gene3D" id="1.10.8.60">
    <property type="match status" value="1"/>
</dbReference>
<keyword evidence="1" id="KW-0547">Nucleotide-binding</keyword>
<feature type="non-terminal residue" evidence="4">
    <location>
        <position position="131"/>
    </location>
</feature>
<dbReference type="SUPFAM" id="SSF52540">
    <property type="entry name" value="P-loop containing nucleoside triphosphate hydrolases"/>
    <property type="match status" value="1"/>
</dbReference>
<dbReference type="GO" id="GO:0000502">
    <property type="term" value="C:proteasome complex"/>
    <property type="evidence" value="ECO:0007669"/>
    <property type="project" value="UniProtKB-KW"/>
</dbReference>
<accession>A0A699KU74</accession>
<dbReference type="InterPro" id="IPR027417">
    <property type="entry name" value="P-loop_NTPase"/>
</dbReference>
<organism evidence="4">
    <name type="scientific">Tanacetum cinerariifolium</name>
    <name type="common">Dalmatian daisy</name>
    <name type="synonym">Chrysanthemum cinerariifolium</name>
    <dbReference type="NCBI Taxonomy" id="118510"/>
    <lineage>
        <taxon>Eukaryota</taxon>
        <taxon>Viridiplantae</taxon>
        <taxon>Streptophyta</taxon>
        <taxon>Embryophyta</taxon>
        <taxon>Tracheophyta</taxon>
        <taxon>Spermatophyta</taxon>
        <taxon>Magnoliopsida</taxon>
        <taxon>eudicotyledons</taxon>
        <taxon>Gunneridae</taxon>
        <taxon>Pentapetalae</taxon>
        <taxon>asterids</taxon>
        <taxon>campanulids</taxon>
        <taxon>Asterales</taxon>
        <taxon>Asteraceae</taxon>
        <taxon>Asteroideae</taxon>
        <taxon>Anthemideae</taxon>
        <taxon>Anthemidinae</taxon>
        <taxon>Tanacetum</taxon>
    </lineage>
</organism>
<dbReference type="Pfam" id="PF00004">
    <property type="entry name" value="AAA"/>
    <property type="match status" value="1"/>
</dbReference>
<dbReference type="AlphaFoldDB" id="A0A699KU74"/>
<keyword evidence="2" id="KW-0067">ATP-binding</keyword>
<evidence type="ECO:0000313" key="4">
    <source>
        <dbReference type="EMBL" id="GFB06547.1"/>
    </source>
</evidence>
<reference evidence="4" key="1">
    <citation type="journal article" date="2019" name="Sci. Rep.">
        <title>Draft genome of Tanacetum cinerariifolium, the natural source of mosquito coil.</title>
        <authorList>
            <person name="Yamashiro T."/>
            <person name="Shiraishi A."/>
            <person name="Satake H."/>
            <person name="Nakayama K."/>
        </authorList>
    </citation>
    <scope>NUCLEOTIDE SEQUENCE</scope>
</reference>
<gene>
    <name evidence="4" type="ORF">Tci_678518</name>
</gene>
<feature type="domain" description="ATPase AAA-type core" evidence="3">
    <location>
        <begin position="69"/>
        <end position="120"/>
    </location>
</feature>
<proteinExistence type="predicted"/>
<dbReference type="InterPro" id="IPR003959">
    <property type="entry name" value="ATPase_AAA_core"/>
</dbReference>
<evidence type="ECO:0000259" key="3">
    <source>
        <dbReference type="Pfam" id="PF00004"/>
    </source>
</evidence>
<dbReference type="Gene3D" id="3.40.50.300">
    <property type="entry name" value="P-loop containing nucleotide triphosphate hydrolases"/>
    <property type="match status" value="2"/>
</dbReference>
<evidence type="ECO:0000256" key="1">
    <source>
        <dbReference type="ARBA" id="ARBA00022741"/>
    </source>
</evidence>
<dbReference type="InterPro" id="IPR050221">
    <property type="entry name" value="26S_Proteasome_ATPase"/>
</dbReference>
<dbReference type="GO" id="GO:0005524">
    <property type="term" value="F:ATP binding"/>
    <property type="evidence" value="ECO:0007669"/>
    <property type="project" value="UniProtKB-KW"/>
</dbReference>
<dbReference type="PANTHER" id="PTHR23073">
    <property type="entry name" value="26S PROTEASOME REGULATORY SUBUNIT"/>
    <property type="match status" value="1"/>
</dbReference>
<name>A0A699KU74_TANCI</name>
<protein>
    <submittedName>
        <fullName evidence="4">26S proteasome regulatory subunit 4 homolog A</fullName>
    </submittedName>
</protein>
<evidence type="ECO:0000256" key="2">
    <source>
        <dbReference type="ARBA" id="ARBA00022840"/>
    </source>
</evidence>
<comment type="caution">
    <text evidence="4">The sequence shown here is derived from an EMBL/GenBank/DDBJ whole genome shotgun (WGS) entry which is preliminary data.</text>
</comment>